<dbReference type="InterPro" id="IPR050792">
    <property type="entry name" value="ADP-ribosylglycohydrolase"/>
</dbReference>
<dbReference type="EMBL" id="BSTX01000003">
    <property type="protein sequence ID" value="GLZ79769.1"/>
    <property type="molecule type" value="Genomic_DNA"/>
</dbReference>
<dbReference type="PANTHER" id="PTHR16222:SF12">
    <property type="entry name" value="ADP-RIBOSYLGLYCOHYDROLASE-RELATED"/>
    <property type="match status" value="1"/>
</dbReference>
<reference evidence="2" key="1">
    <citation type="submission" date="2023-03" db="EMBL/GenBank/DDBJ databases">
        <title>Actinorhabdospora filicis NBRC 111898.</title>
        <authorList>
            <person name="Ichikawa N."/>
            <person name="Sato H."/>
            <person name="Tonouchi N."/>
        </authorList>
    </citation>
    <scope>NUCLEOTIDE SEQUENCE</scope>
    <source>
        <strain evidence="2">NBRC 111898</strain>
    </source>
</reference>
<dbReference type="PANTHER" id="PTHR16222">
    <property type="entry name" value="ADP-RIBOSYLGLYCOHYDROLASE"/>
    <property type="match status" value="1"/>
</dbReference>
<keyword evidence="3" id="KW-1185">Reference proteome</keyword>
<evidence type="ECO:0000256" key="1">
    <source>
        <dbReference type="PIRSR" id="PIRSR605502-1"/>
    </source>
</evidence>
<dbReference type="SUPFAM" id="SSF101478">
    <property type="entry name" value="ADP-ribosylglycohydrolase"/>
    <property type="match status" value="1"/>
</dbReference>
<dbReference type="RefSeq" id="WP_285664913.1">
    <property type="nucleotide sequence ID" value="NZ_BSTX01000003.1"/>
</dbReference>
<proteinExistence type="predicted"/>
<dbReference type="Proteomes" id="UP001165079">
    <property type="component" value="Unassembled WGS sequence"/>
</dbReference>
<feature type="binding site" evidence="1">
    <location>
        <position position="248"/>
    </location>
    <ligand>
        <name>Mg(2+)</name>
        <dbReference type="ChEBI" id="CHEBI:18420"/>
        <label>1</label>
    </ligand>
</feature>
<protein>
    <submittedName>
        <fullName evidence="2">Hydrolase</fullName>
    </submittedName>
</protein>
<keyword evidence="1" id="KW-0479">Metal-binding</keyword>
<dbReference type="Gene3D" id="1.10.4080.10">
    <property type="entry name" value="ADP-ribosylation/Crystallin J1"/>
    <property type="match status" value="1"/>
</dbReference>
<dbReference type="GO" id="GO:0046872">
    <property type="term" value="F:metal ion binding"/>
    <property type="evidence" value="ECO:0007669"/>
    <property type="project" value="UniProtKB-KW"/>
</dbReference>
<feature type="binding site" evidence="1">
    <location>
        <position position="247"/>
    </location>
    <ligand>
        <name>Mg(2+)</name>
        <dbReference type="ChEBI" id="CHEBI:18420"/>
        <label>1</label>
    </ligand>
</feature>
<name>A0A9W6SMQ9_9ACTN</name>
<feature type="binding site" evidence="1">
    <location>
        <position position="47"/>
    </location>
    <ligand>
        <name>Mg(2+)</name>
        <dbReference type="ChEBI" id="CHEBI:18420"/>
        <label>1</label>
    </ligand>
</feature>
<dbReference type="InterPro" id="IPR036705">
    <property type="entry name" value="Ribosyl_crysJ1_sf"/>
</dbReference>
<feature type="binding site" evidence="1">
    <location>
        <position position="49"/>
    </location>
    <ligand>
        <name>Mg(2+)</name>
        <dbReference type="ChEBI" id="CHEBI:18420"/>
        <label>1</label>
    </ligand>
</feature>
<accession>A0A9W6SMQ9</accession>
<dbReference type="AlphaFoldDB" id="A0A9W6SMQ9"/>
<comment type="cofactor">
    <cofactor evidence="1">
        <name>Mg(2+)</name>
        <dbReference type="ChEBI" id="CHEBI:18420"/>
    </cofactor>
    <text evidence="1">Binds 2 magnesium ions per subunit.</text>
</comment>
<dbReference type="Pfam" id="PF03747">
    <property type="entry name" value="ADP_ribosyl_GH"/>
    <property type="match status" value="1"/>
</dbReference>
<organism evidence="2 3">
    <name type="scientific">Actinorhabdospora filicis</name>
    <dbReference type="NCBI Taxonomy" id="1785913"/>
    <lineage>
        <taxon>Bacteria</taxon>
        <taxon>Bacillati</taxon>
        <taxon>Actinomycetota</taxon>
        <taxon>Actinomycetes</taxon>
        <taxon>Micromonosporales</taxon>
        <taxon>Micromonosporaceae</taxon>
        <taxon>Actinorhabdospora</taxon>
    </lineage>
</organism>
<keyword evidence="2" id="KW-0378">Hydrolase</keyword>
<evidence type="ECO:0000313" key="2">
    <source>
        <dbReference type="EMBL" id="GLZ79769.1"/>
    </source>
</evidence>
<feature type="binding site" evidence="1">
    <location>
        <position position="245"/>
    </location>
    <ligand>
        <name>Mg(2+)</name>
        <dbReference type="ChEBI" id="CHEBI:18420"/>
        <label>1</label>
    </ligand>
</feature>
<sequence>MTSHIERARASLDGLSVGDALGAQFFVPANRPHHRDHTIPPGPWPWTDDTQMAAALLTHLERHGTVQQDRLAADFAEAFDLYRGYGPGAGRLLRLVRDGGDWRELSRESFGGTGSLGNGAAMRVAPLGVWFHGDPDTAAAQAALSAAITHAHPEGVAGAVAIAVAAATSPDGVLDRVLPYLPPGPLRARVDRARAITDPAEAVYELGNGAEVTALDTVPFCLWTAARHAGDFRAAFWATASAGGDVDTTCAIVGGLVAAWGARSPKEWLARREPLS</sequence>
<keyword evidence="1" id="KW-0460">Magnesium</keyword>
<gene>
    <name evidence="2" type="ORF">Afil01_45760</name>
</gene>
<dbReference type="InterPro" id="IPR005502">
    <property type="entry name" value="Ribosyl_crysJ1"/>
</dbReference>
<feature type="binding site" evidence="1">
    <location>
        <position position="48"/>
    </location>
    <ligand>
        <name>Mg(2+)</name>
        <dbReference type="ChEBI" id="CHEBI:18420"/>
        <label>1</label>
    </ligand>
</feature>
<comment type="caution">
    <text evidence="2">The sequence shown here is derived from an EMBL/GenBank/DDBJ whole genome shotgun (WGS) entry which is preliminary data.</text>
</comment>
<evidence type="ECO:0000313" key="3">
    <source>
        <dbReference type="Proteomes" id="UP001165079"/>
    </source>
</evidence>
<dbReference type="GO" id="GO:0016787">
    <property type="term" value="F:hydrolase activity"/>
    <property type="evidence" value="ECO:0007669"/>
    <property type="project" value="UniProtKB-KW"/>
</dbReference>